<dbReference type="Pfam" id="PF01000">
    <property type="entry name" value="RNA_pol_A_bac"/>
    <property type="match status" value="1"/>
</dbReference>
<dbReference type="EC" id="2.7.7.6" evidence="2 11"/>
<evidence type="ECO:0000256" key="11">
    <source>
        <dbReference type="HAMAP-Rule" id="MF_00059"/>
    </source>
</evidence>
<dbReference type="Pfam" id="PF01193">
    <property type="entry name" value="RNA_pol_L"/>
    <property type="match status" value="1"/>
</dbReference>
<dbReference type="SUPFAM" id="SSF56553">
    <property type="entry name" value="Insert subdomain of RNA polymerase alpha subunit"/>
    <property type="match status" value="1"/>
</dbReference>
<comment type="similarity">
    <text evidence="1 11">Belongs to the RNA polymerase alpha chain family.</text>
</comment>
<dbReference type="AlphaFoldDB" id="A0A2N1PSU3"/>
<dbReference type="Gene3D" id="1.10.150.20">
    <property type="entry name" value="5' to 3' exonuclease, C-terminal subdomain"/>
    <property type="match status" value="1"/>
</dbReference>
<feature type="region of interest" description="Alpha C-terminal domain (alpha-CTD)" evidence="11">
    <location>
        <begin position="250"/>
        <end position="333"/>
    </location>
</feature>
<evidence type="ECO:0000256" key="7">
    <source>
        <dbReference type="ARBA" id="ARBA00023163"/>
    </source>
</evidence>
<comment type="caution">
    <text evidence="13">The sequence shown here is derived from an EMBL/GenBank/DDBJ whole genome shotgun (WGS) entry which is preliminary data.</text>
</comment>
<evidence type="ECO:0000259" key="12">
    <source>
        <dbReference type="SMART" id="SM00662"/>
    </source>
</evidence>
<proteinExistence type="inferred from homology"/>
<dbReference type="InterPro" id="IPR011260">
    <property type="entry name" value="RNAP_asu_C"/>
</dbReference>
<evidence type="ECO:0000313" key="13">
    <source>
        <dbReference type="EMBL" id="PKK91409.1"/>
    </source>
</evidence>
<gene>
    <name evidence="11" type="primary">rpoA</name>
    <name evidence="13" type="ORF">CVV64_06495</name>
</gene>
<dbReference type="GO" id="GO:0046983">
    <property type="term" value="F:protein dimerization activity"/>
    <property type="evidence" value="ECO:0007669"/>
    <property type="project" value="InterPro"/>
</dbReference>
<evidence type="ECO:0000256" key="10">
    <source>
        <dbReference type="ARBA" id="ARBA00048552"/>
    </source>
</evidence>
<evidence type="ECO:0000256" key="1">
    <source>
        <dbReference type="ARBA" id="ARBA00007123"/>
    </source>
</evidence>
<evidence type="ECO:0000256" key="4">
    <source>
        <dbReference type="ARBA" id="ARBA00022478"/>
    </source>
</evidence>
<name>A0A2N1PSU3_9BACT</name>
<comment type="catalytic activity">
    <reaction evidence="10 11">
        <text>RNA(n) + a ribonucleoside 5'-triphosphate = RNA(n+1) + diphosphate</text>
        <dbReference type="Rhea" id="RHEA:21248"/>
        <dbReference type="Rhea" id="RHEA-COMP:14527"/>
        <dbReference type="Rhea" id="RHEA-COMP:17342"/>
        <dbReference type="ChEBI" id="CHEBI:33019"/>
        <dbReference type="ChEBI" id="CHEBI:61557"/>
        <dbReference type="ChEBI" id="CHEBI:140395"/>
        <dbReference type="EC" id="2.7.7.6"/>
    </reaction>
</comment>
<dbReference type="InterPro" id="IPR036603">
    <property type="entry name" value="RBP11-like"/>
</dbReference>
<dbReference type="NCBIfam" id="TIGR02027">
    <property type="entry name" value="rpoA"/>
    <property type="match status" value="1"/>
</dbReference>
<feature type="region of interest" description="Alpha N-terminal domain (alpha-NTD)" evidence="11">
    <location>
        <begin position="1"/>
        <end position="235"/>
    </location>
</feature>
<keyword evidence="5 11" id="KW-0808">Transferase</keyword>
<reference evidence="13 14" key="1">
    <citation type="journal article" date="2017" name="ISME J.">
        <title>Potential for microbial H2 and metal transformations associated with novel bacteria and archaea in deep terrestrial subsurface sediments.</title>
        <authorList>
            <person name="Hernsdorf A.W."/>
            <person name="Amano Y."/>
            <person name="Miyakawa K."/>
            <person name="Ise K."/>
            <person name="Suzuki Y."/>
            <person name="Anantharaman K."/>
            <person name="Probst A."/>
            <person name="Burstein D."/>
            <person name="Thomas B.C."/>
            <person name="Banfield J.F."/>
        </authorList>
    </citation>
    <scope>NUCLEOTIDE SEQUENCE [LARGE SCALE GENOMIC DNA]</scope>
    <source>
        <strain evidence="13">HGW-Wallbacteria-1</strain>
    </source>
</reference>
<dbReference type="InterPro" id="IPR011773">
    <property type="entry name" value="DNA-dir_RpoA"/>
</dbReference>
<evidence type="ECO:0000256" key="5">
    <source>
        <dbReference type="ARBA" id="ARBA00022679"/>
    </source>
</evidence>
<evidence type="ECO:0000256" key="6">
    <source>
        <dbReference type="ARBA" id="ARBA00022695"/>
    </source>
</evidence>
<dbReference type="InterPro" id="IPR036643">
    <property type="entry name" value="RNApol_insert_sf"/>
</dbReference>
<dbReference type="GO" id="GO:0006351">
    <property type="term" value="P:DNA-templated transcription"/>
    <property type="evidence" value="ECO:0007669"/>
    <property type="project" value="UniProtKB-UniRule"/>
</dbReference>
<dbReference type="InterPro" id="IPR011263">
    <property type="entry name" value="DNA-dir_RNA_pol_RpoA/D/Rpb3"/>
</dbReference>
<keyword evidence="7 11" id="KW-0804">Transcription</keyword>
<dbReference type="Proteomes" id="UP000233256">
    <property type="component" value="Unassembled WGS sequence"/>
</dbReference>
<organism evidence="13 14">
    <name type="scientific">Candidatus Wallbacteria bacterium HGW-Wallbacteria-1</name>
    <dbReference type="NCBI Taxonomy" id="2013854"/>
    <lineage>
        <taxon>Bacteria</taxon>
        <taxon>Candidatus Walliibacteriota</taxon>
    </lineage>
</organism>
<dbReference type="GO" id="GO:0003677">
    <property type="term" value="F:DNA binding"/>
    <property type="evidence" value="ECO:0007669"/>
    <property type="project" value="UniProtKB-UniRule"/>
</dbReference>
<keyword evidence="6 11" id="KW-0548">Nucleotidyltransferase</keyword>
<comment type="function">
    <text evidence="11">DNA-dependent RNA polymerase catalyzes the transcription of DNA into RNA using the four ribonucleoside triphosphates as substrates.</text>
</comment>
<comment type="domain">
    <text evidence="11">The N-terminal domain is essential for RNAP assembly and basal transcription, whereas the C-terminal domain is involved in interaction with transcriptional regulators and with upstream promoter elements.</text>
</comment>
<dbReference type="InterPro" id="IPR011262">
    <property type="entry name" value="DNA-dir_RNA_pol_insert"/>
</dbReference>
<dbReference type="HAMAP" id="MF_00059">
    <property type="entry name" value="RNApol_bact_RpoA"/>
    <property type="match status" value="1"/>
</dbReference>
<dbReference type="SMART" id="SM00662">
    <property type="entry name" value="RPOLD"/>
    <property type="match status" value="1"/>
</dbReference>
<evidence type="ECO:0000256" key="9">
    <source>
        <dbReference type="ARBA" id="ARBA00033070"/>
    </source>
</evidence>
<evidence type="ECO:0000313" key="14">
    <source>
        <dbReference type="Proteomes" id="UP000233256"/>
    </source>
</evidence>
<dbReference type="SUPFAM" id="SSF47789">
    <property type="entry name" value="C-terminal domain of RNA polymerase alpha subunit"/>
    <property type="match status" value="1"/>
</dbReference>
<dbReference type="CDD" id="cd06928">
    <property type="entry name" value="RNAP_alpha_NTD"/>
    <property type="match status" value="1"/>
</dbReference>
<sequence>MIEIKKPEITYIKNLEDPTNLHGRFILEPLERGYGTTLGNTLRRVLLSSLPGVGIAEINIEGVLHEFSCINEVREDVTEICLNLKGVVARYNDGCNESKRAVIDVTGPRIVTAGDIQGECEGLEIINKDHHIATLNKGGKLRISLLFEKGRGFTPSEKRVATDKKVSTIVMDTRFSPVKKVSYEVHATRVGQDINYDKLILDVWTNGSIQADEAVSMAASFFDEYLNIFIQYKDDESEKLVLVSNQKEEPNAALKIPVKELEFSVRSRNCLKRGNIKELGDLTKLSSNDLLQIKNFGKKSLVEIREKLAQYSLSLKGEKVEDYLNNDEEIDSI</sequence>
<protein>
    <recommendedName>
        <fullName evidence="3 11">DNA-directed RNA polymerase subunit alpha</fullName>
        <shortName evidence="11">RNAP subunit alpha</shortName>
        <ecNumber evidence="2 11">2.7.7.6</ecNumber>
    </recommendedName>
    <alternativeName>
        <fullName evidence="9 11">RNA polymerase subunit alpha</fullName>
    </alternativeName>
    <alternativeName>
        <fullName evidence="8 11">Transcriptase subunit alpha</fullName>
    </alternativeName>
</protein>
<accession>A0A2N1PSU3</accession>
<feature type="domain" description="DNA-directed RNA polymerase RpoA/D/Rpb3-type" evidence="12">
    <location>
        <begin position="22"/>
        <end position="232"/>
    </location>
</feature>
<dbReference type="Gene3D" id="2.170.120.12">
    <property type="entry name" value="DNA-directed RNA polymerase, insert domain"/>
    <property type="match status" value="1"/>
</dbReference>
<evidence type="ECO:0000256" key="2">
    <source>
        <dbReference type="ARBA" id="ARBA00012418"/>
    </source>
</evidence>
<dbReference type="NCBIfam" id="NF003513">
    <property type="entry name" value="PRK05182.1-2"/>
    <property type="match status" value="1"/>
</dbReference>
<dbReference type="GO" id="GO:0003899">
    <property type="term" value="F:DNA-directed RNA polymerase activity"/>
    <property type="evidence" value="ECO:0007669"/>
    <property type="project" value="UniProtKB-UniRule"/>
</dbReference>
<dbReference type="SUPFAM" id="SSF55257">
    <property type="entry name" value="RBP11-like subunits of RNA polymerase"/>
    <property type="match status" value="1"/>
</dbReference>
<evidence type="ECO:0000256" key="3">
    <source>
        <dbReference type="ARBA" id="ARBA00015972"/>
    </source>
</evidence>
<dbReference type="NCBIfam" id="NF003519">
    <property type="entry name" value="PRK05182.2-5"/>
    <property type="match status" value="1"/>
</dbReference>
<keyword evidence="4 11" id="KW-0240">DNA-directed RNA polymerase</keyword>
<dbReference type="GO" id="GO:0000428">
    <property type="term" value="C:DNA-directed RNA polymerase complex"/>
    <property type="evidence" value="ECO:0007669"/>
    <property type="project" value="UniProtKB-KW"/>
</dbReference>
<dbReference type="FunFam" id="2.170.120.12:FF:000001">
    <property type="entry name" value="DNA-directed RNA polymerase subunit alpha"/>
    <property type="match status" value="1"/>
</dbReference>
<dbReference type="Pfam" id="PF03118">
    <property type="entry name" value="RNA_pol_A_CTD"/>
    <property type="match status" value="1"/>
</dbReference>
<comment type="subunit">
    <text evidence="11">Homodimer. The RNAP catalytic core consists of 2 alpha, 1 beta, 1 beta' and 1 omega subunit. When a sigma factor is associated with the core the holoenzyme is formed, which can initiate transcription.</text>
</comment>
<dbReference type="EMBL" id="PGXC01000003">
    <property type="protein sequence ID" value="PKK91409.1"/>
    <property type="molecule type" value="Genomic_DNA"/>
</dbReference>
<evidence type="ECO:0000256" key="8">
    <source>
        <dbReference type="ARBA" id="ARBA00032524"/>
    </source>
</evidence>
<dbReference type="Gene3D" id="3.30.1360.10">
    <property type="entry name" value="RNA polymerase, RBP11-like subunit"/>
    <property type="match status" value="1"/>
</dbReference>
<dbReference type="GO" id="GO:0005737">
    <property type="term" value="C:cytoplasm"/>
    <property type="evidence" value="ECO:0007669"/>
    <property type="project" value="UniProtKB-ARBA"/>
</dbReference>